<keyword evidence="1" id="KW-1133">Transmembrane helix</keyword>
<evidence type="ECO:0000256" key="1">
    <source>
        <dbReference type="SAM" id="Phobius"/>
    </source>
</evidence>
<accession>A0A5C5UW12</accession>
<feature type="domain" description="Putative Flp pilus-assembly TadG-like N-terminal" evidence="2">
    <location>
        <begin position="18"/>
        <end position="63"/>
    </location>
</feature>
<reference evidence="3 4" key="1">
    <citation type="submission" date="2019-02" db="EMBL/GenBank/DDBJ databases">
        <title>Deep-cultivation of Planctomycetes and their phenomic and genomic characterization uncovers novel biology.</title>
        <authorList>
            <person name="Wiegand S."/>
            <person name="Jogler M."/>
            <person name="Boedeker C."/>
            <person name="Pinto D."/>
            <person name="Vollmers J."/>
            <person name="Rivas-Marin E."/>
            <person name="Kohn T."/>
            <person name="Peeters S.H."/>
            <person name="Heuer A."/>
            <person name="Rast P."/>
            <person name="Oberbeckmann S."/>
            <person name="Bunk B."/>
            <person name="Jeske O."/>
            <person name="Meyerdierks A."/>
            <person name="Storesund J.E."/>
            <person name="Kallscheuer N."/>
            <person name="Luecker S."/>
            <person name="Lage O.M."/>
            <person name="Pohl T."/>
            <person name="Merkel B.J."/>
            <person name="Hornburger P."/>
            <person name="Mueller R.-W."/>
            <person name="Bruemmer F."/>
            <person name="Labrenz M."/>
            <person name="Spormann A.M."/>
            <person name="Op Den Camp H."/>
            <person name="Overmann J."/>
            <person name="Amann R."/>
            <person name="Jetten M.S.M."/>
            <person name="Mascher T."/>
            <person name="Medema M.H."/>
            <person name="Devos D.P."/>
            <person name="Kaster A.-K."/>
            <person name="Ovreas L."/>
            <person name="Rohde M."/>
            <person name="Galperin M.Y."/>
            <person name="Jogler C."/>
        </authorList>
    </citation>
    <scope>NUCLEOTIDE SEQUENCE [LARGE SCALE GENOMIC DNA]</scope>
    <source>
        <strain evidence="3 4">KOR42</strain>
    </source>
</reference>
<keyword evidence="1" id="KW-0812">Transmembrane</keyword>
<dbReference type="OrthoDB" id="260382at2"/>
<dbReference type="RefSeq" id="WP_146512653.1">
    <property type="nucleotide sequence ID" value="NZ_SIHI01000101.1"/>
</dbReference>
<dbReference type="Proteomes" id="UP000317243">
    <property type="component" value="Unassembled WGS sequence"/>
</dbReference>
<dbReference type="EMBL" id="SIHI01000101">
    <property type="protein sequence ID" value="TWT30541.1"/>
    <property type="molecule type" value="Genomic_DNA"/>
</dbReference>
<dbReference type="AlphaFoldDB" id="A0A5C5UW12"/>
<evidence type="ECO:0000259" key="2">
    <source>
        <dbReference type="Pfam" id="PF13400"/>
    </source>
</evidence>
<keyword evidence="4" id="KW-1185">Reference proteome</keyword>
<dbReference type="InterPro" id="IPR028087">
    <property type="entry name" value="Tad_N"/>
</dbReference>
<gene>
    <name evidence="3" type="ORF">KOR42_54390</name>
</gene>
<protein>
    <recommendedName>
        <fullName evidence="2">Putative Flp pilus-assembly TadG-like N-terminal domain-containing protein</fullName>
    </recommendedName>
</protein>
<dbReference type="Pfam" id="PF13400">
    <property type="entry name" value="Tad"/>
    <property type="match status" value="1"/>
</dbReference>
<evidence type="ECO:0000313" key="3">
    <source>
        <dbReference type="EMBL" id="TWT30541.1"/>
    </source>
</evidence>
<organism evidence="3 4">
    <name type="scientific">Thalassoglobus neptunius</name>
    <dbReference type="NCBI Taxonomy" id="1938619"/>
    <lineage>
        <taxon>Bacteria</taxon>
        <taxon>Pseudomonadati</taxon>
        <taxon>Planctomycetota</taxon>
        <taxon>Planctomycetia</taxon>
        <taxon>Planctomycetales</taxon>
        <taxon>Planctomycetaceae</taxon>
        <taxon>Thalassoglobus</taxon>
    </lineage>
</organism>
<evidence type="ECO:0000313" key="4">
    <source>
        <dbReference type="Proteomes" id="UP000317243"/>
    </source>
</evidence>
<keyword evidence="1" id="KW-0472">Membrane</keyword>
<sequence length="498" mass="53146">MKNSPNRSSTNAPPSRSGKALIFVLLTMPMILGIVGLVVDGSFIMYEYRETQHAADAGATAAALSYIQYENPQLARQSAIEMVQQIHGLSGSTVTVNNPPLSGPFAGNANYFETEVNRTSDTFFMHLVSQMSQRSVRSRSVAGVEDATEDSALVLLDPNPPAITITGLPISIPSLPNHHLGGLEVLGLGRVRVDGAVIVNNDWSGYDEDGVQVGQRVGLRHASTCTPILPLTKLRAQDIYVVGGVDNPNNYGQYDPSESSPLRANRRPVKDPLDHIPVPRVAADPANVVATNRGGVNVINLPILAPPVVLNPGVYEYINIITGPVRFNPGVCIIRGKHPLTQISLLIGAGPINMNGVMFYITDNSLFTPATGLPDINEDTSASPPIPLLSMVPSVVINGAILNTVLRPLSSPGSPYNGLSLYQSRNDRRPIVLVSEQLLGTGALNGTIYAKWGNVILVANGEHDLGIVAASCRIVTALGCELSPTQLFEPVREVFLVE</sequence>
<comment type="caution">
    <text evidence="3">The sequence shown here is derived from an EMBL/GenBank/DDBJ whole genome shotgun (WGS) entry which is preliminary data.</text>
</comment>
<name>A0A5C5UW12_9PLAN</name>
<proteinExistence type="predicted"/>
<feature type="transmembrane region" description="Helical" evidence="1">
    <location>
        <begin position="20"/>
        <end position="39"/>
    </location>
</feature>